<feature type="domain" description="YCII-related" evidence="2">
    <location>
        <begin position="8"/>
        <end position="82"/>
    </location>
</feature>
<sequence>MYVINLRYTGALAEIDDALDAHRVFLERQFAAGIFIAAGPKVPRDGGIILASAIDRDRLDAILAEDPFAQQNLAHYDVIEFKATRLAPGLNLPMPSEA</sequence>
<evidence type="ECO:0000313" key="4">
    <source>
        <dbReference type="Proteomes" id="UP000027466"/>
    </source>
</evidence>
<dbReference type="Pfam" id="PF03795">
    <property type="entry name" value="YCII"/>
    <property type="match status" value="1"/>
</dbReference>
<accession>A0A069Q509</accession>
<protein>
    <recommendedName>
        <fullName evidence="2">YCII-related domain-containing protein</fullName>
    </recommendedName>
</protein>
<dbReference type="AlphaFoldDB" id="A0A069Q509"/>
<dbReference type="Gene3D" id="3.30.70.1060">
    <property type="entry name" value="Dimeric alpha+beta barrel"/>
    <property type="match status" value="1"/>
</dbReference>
<evidence type="ECO:0000313" key="3">
    <source>
        <dbReference type="EMBL" id="KDR44851.1"/>
    </source>
</evidence>
<comment type="caution">
    <text evidence="3">The sequence shown here is derived from an EMBL/GenBank/DDBJ whole genome shotgun (WGS) entry which is preliminary data.</text>
</comment>
<name>A0A069Q509_9BURK</name>
<dbReference type="PANTHER" id="PTHR37828:SF1">
    <property type="entry name" value="YCII-RELATED DOMAIN-CONTAINING PROTEIN"/>
    <property type="match status" value="1"/>
</dbReference>
<dbReference type="EMBL" id="JFHC01000001">
    <property type="protein sequence ID" value="KDR44851.1"/>
    <property type="molecule type" value="Genomic_DNA"/>
</dbReference>
<dbReference type="SUPFAM" id="SSF54909">
    <property type="entry name" value="Dimeric alpha+beta barrel"/>
    <property type="match status" value="1"/>
</dbReference>
<gene>
    <name evidence="3" type="ORF">BG61_01425</name>
</gene>
<organism evidence="3 4">
    <name type="scientific">Caballeronia glathei</name>
    <dbReference type="NCBI Taxonomy" id="60547"/>
    <lineage>
        <taxon>Bacteria</taxon>
        <taxon>Pseudomonadati</taxon>
        <taxon>Pseudomonadota</taxon>
        <taxon>Betaproteobacteria</taxon>
        <taxon>Burkholderiales</taxon>
        <taxon>Burkholderiaceae</taxon>
        <taxon>Caballeronia</taxon>
    </lineage>
</organism>
<proteinExistence type="inferred from homology"/>
<dbReference type="RefSeq" id="WP_035941366.1">
    <property type="nucleotide sequence ID" value="NZ_CADFFX010000003.1"/>
</dbReference>
<comment type="similarity">
    <text evidence="1">Belongs to the YciI family.</text>
</comment>
<keyword evidence="4" id="KW-1185">Reference proteome</keyword>
<evidence type="ECO:0000259" key="2">
    <source>
        <dbReference type="Pfam" id="PF03795"/>
    </source>
</evidence>
<dbReference type="InterPro" id="IPR005545">
    <property type="entry name" value="YCII"/>
</dbReference>
<dbReference type="Proteomes" id="UP000027466">
    <property type="component" value="Unassembled WGS sequence"/>
</dbReference>
<dbReference type="PANTHER" id="PTHR37828">
    <property type="entry name" value="GSR2449 PROTEIN"/>
    <property type="match status" value="1"/>
</dbReference>
<dbReference type="InterPro" id="IPR011008">
    <property type="entry name" value="Dimeric_a/b-barrel"/>
</dbReference>
<reference evidence="3 4" key="1">
    <citation type="submission" date="2014-03" db="EMBL/GenBank/DDBJ databases">
        <title>Draft Genome Sequences of Four Burkholderia Strains.</title>
        <authorList>
            <person name="Liu X.Y."/>
            <person name="Li C.X."/>
            <person name="Xu J.H."/>
        </authorList>
    </citation>
    <scope>NUCLEOTIDE SEQUENCE [LARGE SCALE GENOMIC DNA]</scope>
    <source>
        <strain evidence="3 4">DSM 50014</strain>
    </source>
</reference>
<evidence type="ECO:0000256" key="1">
    <source>
        <dbReference type="ARBA" id="ARBA00007689"/>
    </source>
</evidence>